<evidence type="ECO:0000313" key="2">
    <source>
        <dbReference type="EMBL" id="CAG06116.1"/>
    </source>
</evidence>
<accession>Q4RZR6</accession>
<dbReference type="AlphaFoldDB" id="Q4RZR6"/>
<gene>
    <name evidence="2" type="ORF">GSTENG00026362001</name>
</gene>
<dbReference type="EMBL" id="CAAE01014786">
    <property type="protein sequence ID" value="CAG06116.1"/>
    <property type="molecule type" value="Genomic_DNA"/>
</dbReference>
<feature type="region of interest" description="Disordered" evidence="1">
    <location>
        <begin position="34"/>
        <end position="56"/>
    </location>
</feature>
<protein>
    <submittedName>
        <fullName evidence="2">(spotted green pufferfish) hypothetical protein</fullName>
    </submittedName>
</protein>
<reference evidence="2" key="1">
    <citation type="journal article" date="2004" name="Nature">
        <title>Genome duplication in the teleost fish Tetraodon nigroviridis reveals the early vertebrate proto-karyotype.</title>
        <authorList>
            <person name="Jaillon O."/>
            <person name="Aury J.-M."/>
            <person name="Brunet F."/>
            <person name="Petit J.-L."/>
            <person name="Stange-Thomann N."/>
            <person name="Mauceli E."/>
            <person name="Bouneau L."/>
            <person name="Fischer C."/>
            <person name="Ozouf-Costaz C."/>
            <person name="Bernot A."/>
            <person name="Nicaud S."/>
            <person name="Jaffe D."/>
            <person name="Fisher S."/>
            <person name="Lutfalla G."/>
            <person name="Dossat C."/>
            <person name="Segurens B."/>
            <person name="Dasilva C."/>
            <person name="Salanoubat M."/>
            <person name="Levy M."/>
            <person name="Boudet N."/>
            <person name="Castellano S."/>
            <person name="Anthouard V."/>
            <person name="Jubin C."/>
            <person name="Castelli V."/>
            <person name="Katinka M."/>
            <person name="Vacherie B."/>
            <person name="Biemont C."/>
            <person name="Skalli Z."/>
            <person name="Cattolico L."/>
            <person name="Poulain J."/>
            <person name="De Berardinis V."/>
            <person name="Cruaud C."/>
            <person name="Duprat S."/>
            <person name="Brottier P."/>
            <person name="Coutanceau J.-P."/>
            <person name="Gouzy J."/>
            <person name="Parra G."/>
            <person name="Lardier G."/>
            <person name="Chapple C."/>
            <person name="McKernan K.J."/>
            <person name="McEwan P."/>
            <person name="Bosak S."/>
            <person name="Kellis M."/>
            <person name="Volff J.-N."/>
            <person name="Guigo R."/>
            <person name="Zody M.C."/>
            <person name="Mesirov J."/>
            <person name="Lindblad-Toh K."/>
            <person name="Birren B."/>
            <person name="Nusbaum C."/>
            <person name="Kahn D."/>
            <person name="Robinson-Rechavi M."/>
            <person name="Laudet V."/>
            <person name="Schachter V."/>
            <person name="Quetier F."/>
            <person name="Saurin W."/>
            <person name="Scarpelli C."/>
            <person name="Wincker P."/>
            <person name="Lander E.S."/>
            <person name="Weissenbach J."/>
            <person name="Roest Crollius H."/>
        </authorList>
    </citation>
    <scope>NUCLEOTIDE SEQUENCE [LARGE SCALE GENOMIC DNA]</scope>
</reference>
<organism evidence="2">
    <name type="scientific">Tetraodon nigroviridis</name>
    <name type="common">Spotted green pufferfish</name>
    <name type="synonym">Chelonodon nigroviridis</name>
    <dbReference type="NCBI Taxonomy" id="99883"/>
    <lineage>
        <taxon>Eukaryota</taxon>
        <taxon>Metazoa</taxon>
        <taxon>Chordata</taxon>
        <taxon>Craniata</taxon>
        <taxon>Vertebrata</taxon>
        <taxon>Euteleostomi</taxon>
        <taxon>Actinopterygii</taxon>
        <taxon>Neopterygii</taxon>
        <taxon>Teleostei</taxon>
        <taxon>Neoteleostei</taxon>
        <taxon>Acanthomorphata</taxon>
        <taxon>Eupercaria</taxon>
        <taxon>Tetraodontiformes</taxon>
        <taxon>Tetradontoidea</taxon>
        <taxon>Tetraodontidae</taxon>
        <taxon>Tetraodon</taxon>
    </lineage>
</organism>
<proteinExistence type="predicted"/>
<feature type="region of interest" description="Disordered" evidence="1">
    <location>
        <begin position="156"/>
        <end position="175"/>
    </location>
</feature>
<name>Q4RZR6_TETNG</name>
<feature type="compositionally biased region" description="Polar residues" evidence="1">
    <location>
        <begin position="156"/>
        <end position="167"/>
    </location>
</feature>
<dbReference type="OrthoDB" id="6155966at2759"/>
<sequence length="264" mass="29147">MAQISATELCALSKRLNKNNVFLSVKCGESHVPESWRRSSAAGGRQIPQEEQGKGQQHVLVEMGDACDMIHTHTYIVSRMLLAVLGAGVWLHSLWESLQALFHPVHSPADTLGHPALPLPVLRQKLPPKVRHEEAHLHPHRGEAPRVSHMWTSVQPELQPHHTQPQAQRRAASPLSSLPARLPARRRAAAAPGAPLPLQPTLTPRTATVTFPAGGRVKVRLKLCHHLRPPLLLELTTAEKSFQVRSNVTLVSTKTNFTFVTEPK</sequence>
<dbReference type="KEGG" id="tng:GSTEN00026362G001"/>
<comment type="caution">
    <text evidence="2">The sequence shown here is derived from an EMBL/GenBank/DDBJ whole genome shotgun (WGS) entry which is preliminary data.</text>
</comment>
<reference evidence="2" key="2">
    <citation type="submission" date="2004-02" db="EMBL/GenBank/DDBJ databases">
        <authorList>
            <consortium name="Genoscope"/>
            <consortium name="Whitehead Institute Centre for Genome Research"/>
        </authorList>
    </citation>
    <scope>NUCLEOTIDE SEQUENCE</scope>
</reference>
<evidence type="ECO:0000256" key="1">
    <source>
        <dbReference type="SAM" id="MobiDB-lite"/>
    </source>
</evidence>